<gene>
    <name evidence="1" type="ordered locus">BMA0054</name>
</gene>
<keyword evidence="2" id="KW-1185">Reference proteome</keyword>
<dbReference type="KEGG" id="bma:BMA0054"/>
<protein>
    <submittedName>
        <fullName evidence="1">Uncharacterized protein</fullName>
    </submittedName>
</protein>
<dbReference type="EMBL" id="CP000010">
    <property type="protein sequence ID" value="AAU48956.1"/>
    <property type="molecule type" value="Genomic_DNA"/>
</dbReference>
<evidence type="ECO:0000313" key="1">
    <source>
        <dbReference type="EMBL" id="AAU48956.1"/>
    </source>
</evidence>
<dbReference type="HOGENOM" id="CLU_213700_0_0_4"/>
<dbReference type="Proteomes" id="UP000006693">
    <property type="component" value="Chromosome 1"/>
</dbReference>
<name>A0A0H2WHI4_BURMA</name>
<dbReference type="AlphaFoldDB" id="A0A0H2WHI4"/>
<proteinExistence type="predicted"/>
<sequence>MLRVAHTGAPRTASRVLRATVIGTVSPGGISNVMLEEISFMTASAKSLQWLQS</sequence>
<evidence type="ECO:0000313" key="2">
    <source>
        <dbReference type="Proteomes" id="UP000006693"/>
    </source>
</evidence>
<accession>A0A0H2WHI4</accession>
<reference evidence="1 2" key="1">
    <citation type="journal article" date="2004" name="Proc. Natl. Acad. Sci. U.S.A.">
        <title>Structural flexibility in the Burkholderia mallei genome.</title>
        <authorList>
            <person name="Nierman W.C."/>
            <person name="DeShazer D."/>
            <person name="Kim H.S."/>
            <person name="Tettelin H."/>
            <person name="Nelson K.E."/>
            <person name="Feldblyum T."/>
            <person name="Ulrich R.L."/>
            <person name="Ronning C.M."/>
            <person name="Brinkac L.M."/>
            <person name="Daugherty S.C."/>
            <person name="Davidsen T.D."/>
            <person name="Deboy R.T."/>
            <person name="Dimitrov G."/>
            <person name="Dodson R.J."/>
            <person name="Durkin A.S."/>
            <person name="Gwinn M.L."/>
            <person name="Haft D.H."/>
            <person name="Khouri H."/>
            <person name="Kolonay J.F."/>
            <person name="Madupu R."/>
            <person name="Mohammoud Y."/>
            <person name="Nelson W.C."/>
            <person name="Radune D."/>
            <person name="Romero C.M."/>
            <person name="Sarria S."/>
            <person name="Selengut J."/>
            <person name="Shamblin C."/>
            <person name="Sullivan S.A."/>
            <person name="White O."/>
            <person name="Yu Y."/>
            <person name="Zafar N."/>
            <person name="Zhou L."/>
            <person name="Fraser C.M."/>
        </authorList>
    </citation>
    <scope>NUCLEOTIDE SEQUENCE [LARGE SCALE GENOMIC DNA]</scope>
    <source>
        <strain evidence="1 2">ATCC 23344</strain>
    </source>
</reference>
<organism evidence="1 2">
    <name type="scientific">Burkholderia mallei (strain ATCC 23344)</name>
    <dbReference type="NCBI Taxonomy" id="243160"/>
    <lineage>
        <taxon>Bacteria</taxon>
        <taxon>Pseudomonadati</taxon>
        <taxon>Pseudomonadota</taxon>
        <taxon>Betaproteobacteria</taxon>
        <taxon>Burkholderiales</taxon>
        <taxon>Burkholderiaceae</taxon>
        <taxon>Burkholderia</taxon>
        <taxon>pseudomallei group</taxon>
    </lineage>
</organism>